<dbReference type="AlphaFoldDB" id="A0A1H3AZT7"/>
<dbReference type="PANTHER" id="PTHR36930">
    <property type="entry name" value="METAL-SULFUR CLUSTER BIOSYNTHESIS PROTEINS YUAD-RELATED"/>
    <property type="match status" value="1"/>
</dbReference>
<organism evidence="2 3">
    <name type="scientific">Geodermatophilus africanus</name>
    <dbReference type="NCBI Taxonomy" id="1137993"/>
    <lineage>
        <taxon>Bacteria</taxon>
        <taxon>Bacillati</taxon>
        <taxon>Actinomycetota</taxon>
        <taxon>Actinomycetes</taxon>
        <taxon>Geodermatophilales</taxon>
        <taxon>Geodermatophilaceae</taxon>
        <taxon>Geodermatophilus</taxon>
    </lineage>
</organism>
<dbReference type="InterPro" id="IPR052716">
    <property type="entry name" value="MOSC_domain"/>
</dbReference>
<protein>
    <recommendedName>
        <fullName evidence="1">MOSC domain-containing protein</fullName>
    </recommendedName>
</protein>
<dbReference type="GO" id="GO:0030151">
    <property type="term" value="F:molybdenum ion binding"/>
    <property type="evidence" value="ECO:0007669"/>
    <property type="project" value="InterPro"/>
</dbReference>
<dbReference type="EMBL" id="FNOT01000001">
    <property type="protein sequence ID" value="SDX34644.1"/>
    <property type="molecule type" value="Genomic_DNA"/>
</dbReference>
<dbReference type="PROSITE" id="PS51340">
    <property type="entry name" value="MOSC"/>
    <property type="match status" value="1"/>
</dbReference>
<sequence length="291" mass="30395">MIDVELPSGPASGARTRGFAACLASATEVPVTDLPLPEEDLAHALGAWRTWLAEHGSGLVPIADPVRFQWPGWWIAVVARPAGAEVAVLAFGTPPGVVLSPQAPDLLGRATADLPIRAAYAVASLDPVLRRRPVGADLRGTVEGLAVAPAAEAPMQLLDVAQAAAGRGLEGDRYALGAGTFTPRAGRRPGYDLTLIAAEVLDELAAAGQDLDFAGTRRNVLTRGVDVDALVGRRFHIGDVLCEGRRLCEPCVHLDRLSGPGLLRPLIHRGGLRADVLTDGEIRLGAPVVSV</sequence>
<reference evidence="3" key="1">
    <citation type="submission" date="2016-10" db="EMBL/GenBank/DDBJ databases">
        <authorList>
            <person name="Varghese N."/>
            <person name="Submissions S."/>
        </authorList>
    </citation>
    <scope>NUCLEOTIDE SEQUENCE [LARGE SCALE GENOMIC DNA]</scope>
    <source>
        <strain evidence="3">DSM 45422</strain>
    </source>
</reference>
<dbReference type="GO" id="GO:0003824">
    <property type="term" value="F:catalytic activity"/>
    <property type="evidence" value="ECO:0007669"/>
    <property type="project" value="InterPro"/>
</dbReference>
<keyword evidence="3" id="KW-1185">Reference proteome</keyword>
<dbReference type="Proteomes" id="UP000198921">
    <property type="component" value="Unassembled WGS sequence"/>
</dbReference>
<dbReference type="SUPFAM" id="SSF50800">
    <property type="entry name" value="PK beta-barrel domain-like"/>
    <property type="match status" value="1"/>
</dbReference>
<dbReference type="InterPro" id="IPR005302">
    <property type="entry name" value="MoCF_Sase_C"/>
</dbReference>
<dbReference type="PANTHER" id="PTHR36930:SF1">
    <property type="entry name" value="MOSC DOMAIN-CONTAINING PROTEIN"/>
    <property type="match status" value="1"/>
</dbReference>
<evidence type="ECO:0000313" key="3">
    <source>
        <dbReference type="Proteomes" id="UP000198921"/>
    </source>
</evidence>
<feature type="domain" description="MOSC" evidence="1">
    <location>
        <begin position="155"/>
        <end position="291"/>
    </location>
</feature>
<proteinExistence type="predicted"/>
<dbReference type="Gene3D" id="2.40.33.20">
    <property type="entry name" value="PK beta-barrel domain-like"/>
    <property type="match status" value="1"/>
</dbReference>
<accession>A0A1H3AZT7</accession>
<dbReference type="Pfam" id="PF03473">
    <property type="entry name" value="MOSC"/>
    <property type="match status" value="1"/>
</dbReference>
<gene>
    <name evidence="2" type="ORF">SAMN05660209_00233</name>
</gene>
<dbReference type="GO" id="GO:0030170">
    <property type="term" value="F:pyridoxal phosphate binding"/>
    <property type="evidence" value="ECO:0007669"/>
    <property type="project" value="InterPro"/>
</dbReference>
<dbReference type="STRING" id="1137993.SAMN05660209_00233"/>
<evidence type="ECO:0000313" key="2">
    <source>
        <dbReference type="EMBL" id="SDX34644.1"/>
    </source>
</evidence>
<dbReference type="InterPro" id="IPR011037">
    <property type="entry name" value="Pyrv_Knase-like_insert_dom_sf"/>
</dbReference>
<evidence type="ECO:0000259" key="1">
    <source>
        <dbReference type="PROSITE" id="PS51340"/>
    </source>
</evidence>
<dbReference type="RefSeq" id="WP_211516955.1">
    <property type="nucleotide sequence ID" value="NZ_FNOT01000001.1"/>
</dbReference>
<name>A0A1H3AZT7_9ACTN</name>